<feature type="transmembrane region" description="Helical" evidence="1">
    <location>
        <begin position="12"/>
        <end position="35"/>
    </location>
</feature>
<evidence type="ECO:0000259" key="2">
    <source>
        <dbReference type="PROSITE" id="PS51184"/>
    </source>
</evidence>
<sequence length="401" mass="46842">MKVNNIYKKKLILVIAIIILSLLFINLTNLLYYIAYTIDYLINRSTYHFKEEAQYKDNRLIQNDYFLTTFMNNNRNNRLDKLPRIESQPIPELSIQELTKENVEKVSKCFTEPFIVRGLIKEFDCVKKWNLEYFENEYGNIDVPAFSDNKTVSYSRNTSTRLKKCDKDTNLCSIREICDGIKKGEPVYVNNISKLFTVSKQAENELNLHKMSEIMNSSFFKKEKENKFMSQLFLGGKNTGTSLHCASNVNFFFNIKGTKHWGFIHPKYTSIIKCQTSEKGLFAISDDDFFSESENNPFLKIPRYEALLHSGDFLFNPAWYWHAVKNKTDYTIGVANRYIFDLFGEVPCISNNIFFSFLQLFSPSYYLQWASSYDKNKSTQEIYGTIVDKEILNNLSKSNAI</sequence>
<accession>A0A6C0ATY5</accession>
<name>A0A6C0ATY5_9ZZZZ</name>
<dbReference type="PROSITE" id="PS51184">
    <property type="entry name" value="JMJC"/>
    <property type="match status" value="1"/>
</dbReference>
<evidence type="ECO:0000313" key="3">
    <source>
        <dbReference type="EMBL" id="QHS82820.1"/>
    </source>
</evidence>
<dbReference type="SUPFAM" id="SSF51197">
    <property type="entry name" value="Clavaminate synthase-like"/>
    <property type="match status" value="1"/>
</dbReference>
<organism evidence="3">
    <name type="scientific">viral metagenome</name>
    <dbReference type="NCBI Taxonomy" id="1070528"/>
    <lineage>
        <taxon>unclassified sequences</taxon>
        <taxon>metagenomes</taxon>
        <taxon>organismal metagenomes</taxon>
    </lineage>
</organism>
<dbReference type="Gene3D" id="2.60.120.650">
    <property type="entry name" value="Cupin"/>
    <property type="match status" value="1"/>
</dbReference>
<protein>
    <recommendedName>
        <fullName evidence="2">JmjC domain-containing protein</fullName>
    </recommendedName>
</protein>
<keyword evidence="1" id="KW-1133">Transmembrane helix</keyword>
<keyword evidence="1" id="KW-0472">Membrane</keyword>
<dbReference type="AlphaFoldDB" id="A0A6C0ATY5"/>
<dbReference type="PANTHER" id="PTHR12461">
    <property type="entry name" value="HYPOXIA-INDUCIBLE FACTOR 1 ALPHA INHIBITOR-RELATED"/>
    <property type="match status" value="1"/>
</dbReference>
<dbReference type="PANTHER" id="PTHR12461:SF105">
    <property type="entry name" value="HYPOXIA-INDUCIBLE FACTOR 1-ALPHA INHIBITOR"/>
    <property type="match status" value="1"/>
</dbReference>
<dbReference type="Pfam" id="PF13621">
    <property type="entry name" value="Cupin_8"/>
    <property type="match status" value="1"/>
</dbReference>
<dbReference type="InterPro" id="IPR041667">
    <property type="entry name" value="Cupin_8"/>
</dbReference>
<dbReference type="InterPro" id="IPR003347">
    <property type="entry name" value="JmjC_dom"/>
</dbReference>
<feature type="domain" description="JmjC" evidence="2">
    <location>
        <begin position="200"/>
        <end position="372"/>
    </location>
</feature>
<keyword evidence="1" id="KW-0812">Transmembrane</keyword>
<proteinExistence type="predicted"/>
<evidence type="ECO:0000256" key="1">
    <source>
        <dbReference type="SAM" id="Phobius"/>
    </source>
</evidence>
<reference evidence="3" key="1">
    <citation type="journal article" date="2020" name="Nature">
        <title>Giant virus diversity and host interactions through global metagenomics.</title>
        <authorList>
            <person name="Schulz F."/>
            <person name="Roux S."/>
            <person name="Paez-Espino D."/>
            <person name="Jungbluth S."/>
            <person name="Walsh D.A."/>
            <person name="Denef V.J."/>
            <person name="McMahon K.D."/>
            <person name="Konstantinidis K.T."/>
            <person name="Eloe-Fadrosh E.A."/>
            <person name="Kyrpides N.C."/>
            <person name="Woyke T."/>
        </authorList>
    </citation>
    <scope>NUCLEOTIDE SEQUENCE</scope>
    <source>
        <strain evidence="3">GVMAG-S-1101171-111</strain>
    </source>
</reference>
<dbReference type="EMBL" id="MN740806">
    <property type="protein sequence ID" value="QHS82820.1"/>
    <property type="molecule type" value="Genomic_DNA"/>
</dbReference>
<dbReference type="SMART" id="SM00558">
    <property type="entry name" value="JmjC"/>
    <property type="match status" value="1"/>
</dbReference>